<evidence type="ECO:0000313" key="1">
    <source>
        <dbReference type="EMBL" id="SDF74321.1"/>
    </source>
</evidence>
<dbReference type="RefSeq" id="WP_090153986.1">
    <property type="nucleotide sequence ID" value="NZ_FNAN01000012.1"/>
</dbReference>
<accession>A0A1G7NK49</accession>
<evidence type="ECO:0000313" key="2">
    <source>
        <dbReference type="Proteomes" id="UP000198748"/>
    </source>
</evidence>
<keyword evidence="2" id="KW-1185">Reference proteome</keyword>
<organism evidence="1 2">
    <name type="scientific">Dyadobacter soli</name>
    <dbReference type="NCBI Taxonomy" id="659014"/>
    <lineage>
        <taxon>Bacteria</taxon>
        <taxon>Pseudomonadati</taxon>
        <taxon>Bacteroidota</taxon>
        <taxon>Cytophagia</taxon>
        <taxon>Cytophagales</taxon>
        <taxon>Spirosomataceae</taxon>
        <taxon>Dyadobacter</taxon>
    </lineage>
</organism>
<dbReference type="EMBL" id="FNAN01000012">
    <property type="protein sequence ID" value="SDF74321.1"/>
    <property type="molecule type" value="Genomic_DNA"/>
</dbReference>
<dbReference type="Proteomes" id="UP000198748">
    <property type="component" value="Unassembled WGS sequence"/>
</dbReference>
<gene>
    <name evidence="1" type="ORF">SAMN04487996_11277</name>
</gene>
<name>A0A1G7NK49_9BACT</name>
<dbReference type="AlphaFoldDB" id="A0A1G7NK49"/>
<sequence>MKLQGIKSEYTPKGKLKKVTINAASKSEFVEDLLDVIAVEATKNDSTKPFDEVVERLDKKHGIKR</sequence>
<protein>
    <submittedName>
        <fullName evidence="1">Uncharacterized protein</fullName>
    </submittedName>
</protein>
<reference evidence="2" key="1">
    <citation type="submission" date="2016-10" db="EMBL/GenBank/DDBJ databases">
        <authorList>
            <person name="Varghese N."/>
            <person name="Submissions S."/>
        </authorList>
    </citation>
    <scope>NUCLEOTIDE SEQUENCE [LARGE SCALE GENOMIC DNA]</scope>
    <source>
        <strain evidence="2">DSM 25329</strain>
    </source>
</reference>
<dbReference type="STRING" id="659014.SAMN04487996_11277"/>
<dbReference type="OrthoDB" id="964831at2"/>
<proteinExistence type="predicted"/>